<dbReference type="RefSeq" id="XP_033595068.1">
    <property type="nucleotide sequence ID" value="XM_033748854.1"/>
</dbReference>
<gene>
    <name evidence="1" type="ORF">EJ05DRAFT_525849</name>
</gene>
<keyword evidence="2" id="KW-1185">Reference proteome</keyword>
<name>A0A6A6VSP2_9PEZI</name>
<evidence type="ECO:0000313" key="2">
    <source>
        <dbReference type="Proteomes" id="UP000799437"/>
    </source>
</evidence>
<dbReference type="Proteomes" id="UP000799437">
    <property type="component" value="Unassembled WGS sequence"/>
</dbReference>
<reference evidence="1" key="1">
    <citation type="journal article" date="2020" name="Stud. Mycol.">
        <title>101 Dothideomycetes genomes: a test case for predicting lifestyles and emergence of pathogens.</title>
        <authorList>
            <person name="Haridas S."/>
            <person name="Albert R."/>
            <person name="Binder M."/>
            <person name="Bloem J."/>
            <person name="Labutti K."/>
            <person name="Salamov A."/>
            <person name="Andreopoulos B."/>
            <person name="Baker S."/>
            <person name="Barry K."/>
            <person name="Bills G."/>
            <person name="Bluhm B."/>
            <person name="Cannon C."/>
            <person name="Castanera R."/>
            <person name="Culley D."/>
            <person name="Daum C."/>
            <person name="Ezra D."/>
            <person name="Gonzalez J."/>
            <person name="Henrissat B."/>
            <person name="Kuo A."/>
            <person name="Liang C."/>
            <person name="Lipzen A."/>
            <person name="Lutzoni F."/>
            <person name="Magnuson J."/>
            <person name="Mondo S."/>
            <person name="Nolan M."/>
            <person name="Ohm R."/>
            <person name="Pangilinan J."/>
            <person name="Park H.-J."/>
            <person name="Ramirez L."/>
            <person name="Alfaro M."/>
            <person name="Sun H."/>
            <person name="Tritt A."/>
            <person name="Yoshinaga Y."/>
            <person name="Zwiers L.-H."/>
            <person name="Turgeon B."/>
            <person name="Goodwin S."/>
            <person name="Spatafora J."/>
            <person name="Crous P."/>
            <person name="Grigoriev I."/>
        </authorList>
    </citation>
    <scope>NUCLEOTIDE SEQUENCE</scope>
    <source>
        <strain evidence="1">CBS 121739</strain>
    </source>
</reference>
<sequence>MSLVVSLGLIASSIGIPAGGIGLVSGILGIVNFVLSHEPTRQALGPAIRIKVGSEPPDGEAFAGDIEHVWTYNTRNQVLGGAKGRGTIGSGDVWDVTVPSPGGGETCNYVNIAAKNNAICIAWVGVKQSDGSDLDGSWNGDIGAACGQNWYHQQEPAGRCPDNVTSTNSSCVDGLWVPRCTWIDGDGTNGIISKSLKFNVFSYSNKSVPSTLQQGMACSSTIFSGESQIFDRPAGPTVKYTYLSSKRAIEVSQTPRGLPVRKRWMEERLVVSDMKAHNATSLCNSPTSWGPDFCDSETCCDMAHHKAHPRCDKNPVSGCMVVHDDGESIALRKRTMVAKRDVLLPYRTYKHIKRWSLSNKKARL</sequence>
<dbReference type="GeneID" id="54489908"/>
<dbReference type="EMBL" id="ML996605">
    <property type="protein sequence ID" value="KAF2752610.1"/>
    <property type="molecule type" value="Genomic_DNA"/>
</dbReference>
<proteinExistence type="predicted"/>
<organism evidence="1 2">
    <name type="scientific">Pseudovirgaria hyperparasitica</name>
    <dbReference type="NCBI Taxonomy" id="470096"/>
    <lineage>
        <taxon>Eukaryota</taxon>
        <taxon>Fungi</taxon>
        <taxon>Dikarya</taxon>
        <taxon>Ascomycota</taxon>
        <taxon>Pezizomycotina</taxon>
        <taxon>Dothideomycetes</taxon>
        <taxon>Dothideomycetes incertae sedis</taxon>
        <taxon>Acrospermales</taxon>
        <taxon>Acrospermaceae</taxon>
        <taxon>Pseudovirgaria</taxon>
    </lineage>
</organism>
<dbReference type="AlphaFoldDB" id="A0A6A6VSP2"/>
<evidence type="ECO:0000313" key="1">
    <source>
        <dbReference type="EMBL" id="KAF2752610.1"/>
    </source>
</evidence>
<dbReference type="OrthoDB" id="5365129at2759"/>
<accession>A0A6A6VSP2</accession>
<protein>
    <submittedName>
        <fullName evidence="1">Uncharacterized protein</fullName>
    </submittedName>
</protein>